<organism evidence="14 15">
    <name type="scientific">Glarea lozoyensis (strain ATCC 74030 / MF5533)</name>
    <dbReference type="NCBI Taxonomy" id="1104152"/>
    <lineage>
        <taxon>Eukaryota</taxon>
        <taxon>Fungi</taxon>
        <taxon>Dikarya</taxon>
        <taxon>Ascomycota</taxon>
        <taxon>Pezizomycotina</taxon>
        <taxon>Leotiomycetes</taxon>
        <taxon>Helotiales</taxon>
        <taxon>Helotiaceae</taxon>
        <taxon>Glarea</taxon>
    </lineage>
</organism>
<dbReference type="EMBL" id="AGUE01000249">
    <property type="protein sequence ID" value="EHK96459.1"/>
    <property type="molecule type" value="Genomic_DNA"/>
</dbReference>
<evidence type="ECO:0000259" key="12">
    <source>
        <dbReference type="PROSITE" id="PS51782"/>
    </source>
</evidence>
<feature type="compositionally biased region" description="Low complexity" evidence="11">
    <location>
        <begin position="930"/>
        <end position="943"/>
    </location>
</feature>
<dbReference type="Gene3D" id="3.30.60.10">
    <property type="entry name" value="Endochitinase-like"/>
    <property type="match status" value="1"/>
</dbReference>
<dbReference type="Gene3D" id="3.20.20.80">
    <property type="entry name" value="Glycosidases"/>
    <property type="match status" value="1"/>
</dbReference>
<feature type="region of interest" description="Disordered" evidence="11">
    <location>
        <begin position="905"/>
        <end position="948"/>
    </location>
</feature>
<dbReference type="PROSITE" id="PS51782">
    <property type="entry name" value="LYSM"/>
    <property type="match status" value="2"/>
</dbReference>
<evidence type="ECO:0000313" key="15">
    <source>
        <dbReference type="Proteomes" id="UP000005446"/>
    </source>
</evidence>
<dbReference type="Pfam" id="PF01476">
    <property type="entry name" value="LysM"/>
    <property type="match status" value="1"/>
</dbReference>
<dbReference type="InterPro" id="IPR001579">
    <property type="entry name" value="Glyco_hydro_18_chit_AS"/>
</dbReference>
<feature type="domain" description="LysM" evidence="12">
    <location>
        <begin position="314"/>
        <end position="363"/>
    </location>
</feature>
<evidence type="ECO:0000256" key="2">
    <source>
        <dbReference type="ARBA" id="ARBA00012729"/>
    </source>
</evidence>
<dbReference type="SMART" id="SM00270">
    <property type="entry name" value="ChtBD1"/>
    <property type="match status" value="1"/>
</dbReference>
<evidence type="ECO:0000256" key="9">
    <source>
        <dbReference type="ARBA" id="ARBA00023326"/>
    </source>
</evidence>
<dbReference type="SMART" id="SM00636">
    <property type="entry name" value="Glyco_18"/>
    <property type="match status" value="1"/>
</dbReference>
<comment type="catalytic activity">
    <reaction evidence="1">
        <text>Random endo-hydrolysis of N-acetyl-beta-D-glucosaminide (1-&gt;4)-beta-linkages in chitin and chitodextrins.</text>
        <dbReference type="EC" id="3.2.1.14"/>
    </reaction>
</comment>
<dbReference type="PROSITE" id="PS01095">
    <property type="entry name" value="GH18_1"/>
    <property type="match status" value="1"/>
</dbReference>
<name>H0EYF4_GLAL7</name>
<keyword evidence="7" id="KW-0119">Carbohydrate metabolism</keyword>
<dbReference type="SUPFAM" id="SSF51445">
    <property type="entry name" value="(Trans)glycosidases"/>
    <property type="match status" value="1"/>
</dbReference>
<dbReference type="InterPro" id="IPR001002">
    <property type="entry name" value="Chitin-bd_1"/>
</dbReference>
<evidence type="ECO:0000256" key="11">
    <source>
        <dbReference type="SAM" id="MobiDB-lite"/>
    </source>
</evidence>
<dbReference type="InterPro" id="IPR036861">
    <property type="entry name" value="Endochitinase-like_sf"/>
</dbReference>
<evidence type="ECO:0000256" key="7">
    <source>
        <dbReference type="ARBA" id="ARBA00023277"/>
    </source>
</evidence>
<dbReference type="InterPro" id="IPR017853">
    <property type="entry name" value="GH"/>
</dbReference>
<evidence type="ECO:0000259" key="13">
    <source>
        <dbReference type="PROSITE" id="PS51910"/>
    </source>
</evidence>
<dbReference type="PROSITE" id="PS51910">
    <property type="entry name" value="GH18_2"/>
    <property type="match status" value="1"/>
</dbReference>
<dbReference type="GO" id="GO:0000272">
    <property type="term" value="P:polysaccharide catabolic process"/>
    <property type="evidence" value="ECO:0007669"/>
    <property type="project" value="UniProtKB-KW"/>
</dbReference>
<dbReference type="PANTHER" id="PTHR47700:SF2">
    <property type="entry name" value="CHITINASE"/>
    <property type="match status" value="1"/>
</dbReference>
<dbReference type="CDD" id="cd00118">
    <property type="entry name" value="LysM"/>
    <property type="match status" value="1"/>
</dbReference>
<dbReference type="InterPro" id="IPR036779">
    <property type="entry name" value="LysM_dom_sf"/>
</dbReference>
<evidence type="ECO:0000256" key="5">
    <source>
        <dbReference type="ARBA" id="ARBA00023024"/>
    </source>
</evidence>
<keyword evidence="9" id="KW-0624">Polysaccharide degradation</keyword>
<dbReference type="SUPFAM" id="SSF57016">
    <property type="entry name" value="Plant lectins/antimicrobial peptides"/>
    <property type="match status" value="1"/>
</dbReference>
<keyword evidence="4 10" id="KW-0378">Hydrolase</keyword>
<dbReference type="EC" id="3.2.1.14" evidence="2"/>
<feature type="region of interest" description="Disordered" evidence="11">
    <location>
        <begin position="728"/>
        <end position="752"/>
    </location>
</feature>
<feature type="compositionally biased region" description="Basic and acidic residues" evidence="11">
    <location>
        <begin position="916"/>
        <end position="928"/>
    </location>
</feature>
<feature type="domain" description="GH18" evidence="13">
    <location>
        <begin position="460"/>
        <end position="732"/>
    </location>
</feature>
<dbReference type="InterPro" id="IPR011583">
    <property type="entry name" value="Chitinase_II/V-like_cat"/>
</dbReference>
<reference evidence="14 15" key="1">
    <citation type="journal article" date="2012" name="Eukaryot. Cell">
        <title>Genome sequence of the fungus Glarea lozoyensis: the first genome sequence of a species from the Helotiaceae family.</title>
        <authorList>
            <person name="Youssar L."/>
            <person name="Gruening B.A."/>
            <person name="Erxleben A."/>
            <person name="Guenther S."/>
            <person name="Huettel W."/>
        </authorList>
    </citation>
    <scope>NUCLEOTIDE SEQUENCE [LARGE SCALE GENOMIC DNA]</scope>
    <source>
        <strain evidence="15">ATCC 74030 / MF5533</strain>
    </source>
</reference>
<feature type="domain" description="LysM" evidence="12">
    <location>
        <begin position="246"/>
        <end position="291"/>
    </location>
</feature>
<keyword evidence="6" id="KW-0843">Virulence</keyword>
<dbReference type="InParanoid" id="H0EYF4"/>
<dbReference type="PANTHER" id="PTHR47700">
    <property type="entry name" value="V CHITINASE, PUTATIVE (AFU_ORTHOLOGUE AFUA_6G13720)-RELATED"/>
    <property type="match status" value="1"/>
</dbReference>
<dbReference type="CDD" id="cd00035">
    <property type="entry name" value="ChtBD1"/>
    <property type="match status" value="1"/>
</dbReference>
<keyword evidence="15" id="KW-1185">Reference proteome</keyword>
<dbReference type="OrthoDB" id="73875at2759"/>
<dbReference type="SMART" id="SM00257">
    <property type="entry name" value="LysM"/>
    <property type="match status" value="2"/>
</dbReference>
<comment type="caution">
    <text evidence="14">The sequence shown here is derived from an EMBL/GenBank/DDBJ whole genome shotgun (WGS) entry which is preliminary data.</text>
</comment>
<dbReference type="InterPro" id="IPR053214">
    <property type="entry name" value="LysM12-like"/>
</dbReference>
<dbReference type="AlphaFoldDB" id="H0EYF4"/>
<accession>H0EYF4</accession>
<dbReference type="InterPro" id="IPR018392">
    <property type="entry name" value="LysM"/>
</dbReference>
<proteinExistence type="predicted"/>
<protein>
    <recommendedName>
        <fullName evidence="2">chitinase</fullName>
        <ecNumber evidence="2">3.2.1.14</ecNumber>
    </recommendedName>
</protein>
<sequence length="1087" mass="116671">MDHDPTTNVLIRSCTLTTSSPGVNSRIFSGGDVNLTNVDNPKKSNRLSRVRLGSTSACSSTGTQVPEVLEIQASGGGSRNDTSDEIAGVLLGFQKYFITRDNCDENFAFAFYGQTVASIYIGSDLAKPTALSAIKALMQQSQVSAANRTIVQRCGLQTGSTRTFGVAIDTTGDLAGVQEMAANWAKGNCVSQDNLQPSGSVKINLFNLSGPGAANNITLSSNSTLSSNGTLTGRSIAHNVKRATCRYIQVVANDGCGSLVSRCGISAADFTKFNPKANLCSTLQVKDYVCCSAGDPYTEPKPDPPKPGADGVCATHLIQNGDTCDSLSKKYGVTIDDLERWNKFKTWAWTECKAMLLGYNMCVSSGDAALPPSQAGTECGPLVPGTQRPANSATSIADLNPCPLKACCSNWGYCGVFPAHCDVHTPLAGGPGSVTPGFLSTCVSNCGVEIKLNSAAPAAFQRIGYYESYSFERDCLWLKAKNANTDGSYTHIHWAFADIDPATWKPVIKESSKGQWAEFKALKNVKRIVSLGGWAASTEPATYNIIRSAIISNRNLFASNLATFAKTEGIDGIDIDWEYPGAPDILVGGEPIGKKTDGLDYLKFLTILKQQAGTSLSVSIAAPASYWYLKGFPIDRIAAVIDYIVYMTYDLHGQWDYGNPNAYDKCDSGKCIRSHVNLTETRNSLSISDYVSYMTPTTKETRRADWKGLNFAGSIDWAVDLQSFTADDMAIPPDRPTDGEEGCVEGEDMTTNSGDLYDIVVTDDDDPNVIDYDSIDQANMKRYRSKPSSRTSDKLGMHRKNSTERTYSLDRCAQIGCYILMSAIKIVMDIGVQAIPGVGKGMDAGLDMATTAAQMAAYAYPEEEDPEGAFSWWLSPCGGTNLVPEELKKAFNILSTVAGGVSNFKVPKNVPKGSGKKGDEANPTDRAKPKPSGSGSGKNKGNPAYVGAGTKSVGGQLARLLPGTQNSGAASMWKSMCFNIPAKEVSDRDMKDQIALDPDKKYGEVVAGDKRTFTYLGAVNVRTRPKFTISSWPASAPNDGLNNNPCWPSGRAPEDPAYALIAVDPYYTDKTRPYDYTKPYVPGQNGV</sequence>
<dbReference type="HOGENOM" id="CLU_285135_0_0_1"/>
<gene>
    <name evidence="14" type="ORF">M7I_7856</name>
</gene>
<dbReference type="GO" id="GO:0008061">
    <property type="term" value="F:chitin binding"/>
    <property type="evidence" value="ECO:0007669"/>
    <property type="project" value="UniProtKB-KW"/>
</dbReference>
<keyword evidence="8 10" id="KW-0326">Glycosidase</keyword>
<dbReference type="SUPFAM" id="SSF54106">
    <property type="entry name" value="LysM domain"/>
    <property type="match status" value="1"/>
</dbReference>
<dbReference type="GO" id="GO:0006032">
    <property type="term" value="P:chitin catabolic process"/>
    <property type="evidence" value="ECO:0007669"/>
    <property type="project" value="UniProtKB-KW"/>
</dbReference>
<dbReference type="Pfam" id="PF00187">
    <property type="entry name" value="Chitin_bind_1"/>
    <property type="match status" value="1"/>
</dbReference>
<evidence type="ECO:0000313" key="14">
    <source>
        <dbReference type="EMBL" id="EHK96459.1"/>
    </source>
</evidence>
<dbReference type="GO" id="GO:0008843">
    <property type="term" value="F:endochitinase activity"/>
    <property type="evidence" value="ECO:0007669"/>
    <property type="project" value="UniProtKB-EC"/>
</dbReference>
<keyword evidence="5" id="KW-0146">Chitin degradation</keyword>
<evidence type="ECO:0000256" key="8">
    <source>
        <dbReference type="ARBA" id="ARBA00023295"/>
    </source>
</evidence>
<dbReference type="InterPro" id="IPR001223">
    <property type="entry name" value="Glyco_hydro18_cat"/>
</dbReference>
<feature type="compositionally biased region" description="Acidic residues" evidence="11">
    <location>
        <begin position="739"/>
        <end position="748"/>
    </location>
</feature>
<evidence type="ECO:0000256" key="3">
    <source>
        <dbReference type="ARBA" id="ARBA00022669"/>
    </source>
</evidence>
<evidence type="ECO:0000256" key="4">
    <source>
        <dbReference type="ARBA" id="ARBA00022801"/>
    </source>
</evidence>
<evidence type="ECO:0000256" key="1">
    <source>
        <dbReference type="ARBA" id="ARBA00000822"/>
    </source>
</evidence>
<keyword evidence="3" id="KW-0147">Chitin-binding</keyword>
<evidence type="ECO:0000256" key="6">
    <source>
        <dbReference type="ARBA" id="ARBA00023026"/>
    </source>
</evidence>
<dbReference type="Proteomes" id="UP000005446">
    <property type="component" value="Unassembled WGS sequence"/>
</dbReference>
<dbReference type="Pfam" id="PF00704">
    <property type="entry name" value="Glyco_hydro_18"/>
    <property type="match status" value="1"/>
</dbReference>
<dbReference type="Gene3D" id="3.10.350.10">
    <property type="entry name" value="LysM domain"/>
    <property type="match status" value="2"/>
</dbReference>
<evidence type="ECO:0000256" key="10">
    <source>
        <dbReference type="RuleBase" id="RU000489"/>
    </source>
</evidence>